<reference evidence="7 8" key="1">
    <citation type="submission" date="2020-08" db="EMBL/GenBank/DDBJ databases">
        <title>Genomic Encyclopedia of Type Strains, Phase IV (KMG-IV): sequencing the most valuable type-strain genomes for metagenomic binning, comparative biology and taxonomic classification.</title>
        <authorList>
            <person name="Goeker M."/>
        </authorList>
    </citation>
    <scope>NUCLEOTIDE SEQUENCE [LARGE SCALE GENOMIC DNA]</scope>
    <source>
        <strain evidence="7 8">DSM 22548</strain>
    </source>
</reference>
<evidence type="ECO:0000256" key="1">
    <source>
        <dbReference type="ARBA" id="ARBA00022617"/>
    </source>
</evidence>
<dbReference type="PANTHER" id="PTHR30600:SF4">
    <property type="entry name" value="CYTOCHROME C DOMAIN-CONTAINING PROTEIN"/>
    <property type="match status" value="1"/>
</dbReference>
<keyword evidence="3 4" id="KW-0408">Iron</keyword>
<dbReference type="GO" id="GO:0009055">
    <property type="term" value="F:electron transfer activity"/>
    <property type="evidence" value="ECO:0007669"/>
    <property type="project" value="InterPro"/>
</dbReference>
<comment type="caution">
    <text evidence="7">The sequence shown here is derived from an EMBL/GenBank/DDBJ whole genome shotgun (WGS) entry which is preliminary data.</text>
</comment>
<name>A0A7W5YDP1_9BACT</name>
<dbReference type="GO" id="GO:0020037">
    <property type="term" value="F:heme binding"/>
    <property type="evidence" value="ECO:0007669"/>
    <property type="project" value="InterPro"/>
</dbReference>
<proteinExistence type="predicted"/>
<evidence type="ECO:0000313" key="8">
    <source>
        <dbReference type="Proteomes" id="UP000541425"/>
    </source>
</evidence>
<dbReference type="GO" id="GO:0046872">
    <property type="term" value="F:metal ion binding"/>
    <property type="evidence" value="ECO:0007669"/>
    <property type="project" value="UniProtKB-KW"/>
</dbReference>
<dbReference type="RefSeq" id="WP_183695483.1">
    <property type="nucleotide sequence ID" value="NZ_JACICA010000003.1"/>
</dbReference>
<dbReference type="PANTHER" id="PTHR30600">
    <property type="entry name" value="CYTOCHROME C PEROXIDASE-RELATED"/>
    <property type="match status" value="1"/>
</dbReference>
<dbReference type="PROSITE" id="PS51257">
    <property type="entry name" value="PROKAR_LIPOPROTEIN"/>
    <property type="match status" value="1"/>
</dbReference>
<dbReference type="InterPro" id="IPR036909">
    <property type="entry name" value="Cyt_c-like_dom_sf"/>
</dbReference>
<dbReference type="InterPro" id="IPR010538">
    <property type="entry name" value="DHOR"/>
</dbReference>
<sequence length="575" mass="64490">MRNLSSYLLMGIAALSAASCTDNTDTPVGPSYHKDSLAVFSQAEWLPGGEKGTTSNEQGCYSNPAPAVELAGLDLTFKNGENFFEHNANLFTRPFWGLGPAWVRTGCEFCHPSYGHGKRQTEYRANKMGNGYLLVIYHPTAGVDGNGKPYAANSYITEVTGMPQTQAMHPFKAPVDEKGITITWKNATDEHGNKFPDGETYELSYPDVQIAQSAFNTKPLPTNYEVRLESTIGMYGTGLIDAISQDSMRVQYQREARFAKLNPGMWDHATNDWATTAWYKLADGQKRIKKFTYGMTRATLLDGPGGNAIWNITNVTRSDRHYLYTTAAWAKAMSEDADVIESIKKEGGSFSSLLHPYYGDGSTDSIKTLVNKLLGLNRNTPEMRADYEKYIVNAAPWNGREEMTDEDFYAFGVWHRGLGVPKARNLDNPEVQRGKKLFYQMGCTNCHRPSWTIKKDNIWIDNASKAYMATHPNAKFPTYDDTVIWPYTDLVQHKLHMVNDIRAGWCRTTPLWGRGLSTQETGEGSRLHDCRAKNVIEAIMWHGYSKESDAYAASQKFYRLSKSDREAVVAFINAI</sequence>
<accession>A0A7W5YDP1</accession>
<feature type="domain" description="Cytochrome c" evidence="6">
    <location>
        <begin position="429"/>
        <end position="575"/>
    </location>
</feature>
<gene>
    <name evidence="7" type="ORF">FHS60_000917</name>
</gene>
<evidence type="ECO:0000313" key="7">
    <source>
        <dbReference type="EMBL" id="MBB3702459.1"/>
    </source>
</evidence>
<dbReference type="AlphaFoldDB" id="A0A7W5YDP1"/>
<feature type="signal peptide" evidence="5">
    <location>
        <begin position="1"/>
        <end position="21"/>
    </location>
</feature>
<dbReference type="Gene3D" id="1.10.760.10">
    <property type="entry name" value="Cytochrome c-like domain"/>
    <property type="match status" value="1"/>
</dbReference>
<dbReference type="EMBL" id="JACICA010000003">
    <property type="protein sequence ID" value="MBB3702459.1"/>
    <property type="molecule type" value="Genomic_DNA"/>
</dbReference>
<dbReference type="SUPFAM" id="SSF46626">
    <property type="entry name" value="Cytochrome c"/>
    <property type="match status" value="1"/>
</dbReference>
<dbReference type="InterPro" id="IPR009056">
    <property type="entry name" value="Cyt_c-like_dom"/>
</dbReference>
<feature type="chain" id="PRO_5030986707" evidence="5">
    <location>
        <begin position="22"/>
        <end position="575"/>
    </location>
</feature>
<dbReference type="Proteomes" id="UP000541425">
    <property type="component" value="Unassembled WGS sequence"/>
</dbReference>
<keyword evidence="5" id="KW-0732">Signal</keyword>
<evidence type="ECO:0000256" key="4">
    <source>
        <dbReference type="PROSITE-ProRule" id="PRU00433"/>
    </source>
</evidence>
<keyword evidence="1 4" id="KW-0349">Heme</keyword>
<evidence type="ECO:0000256" key="2">
    <source>
        <dbReference type="ARBA" id="ARBA00022723"/>
    </source>
</evidence>
<dbReference type="InterPro" id="IPR051395">
    <property type="entry name" value="Cytochrome_c_Peroxidase/MauG"/>
</dbReference>
<evidence type="ECO:0000259" key="6">
    <source>
        <dbReference type="PROSITE" id="PS51007"/>
    </source>
</evidence>
<dbReference type="GO" id="GO:0004130">
    <property type="term" value="F:cytochrome-c peroxidase activity"/>
    <property type="evidence" value="ECO:0007669"/>
    <property type="project" value="TreeGrafter"/>
</dbReference>
<keyword evidence="2 4" id="KW-0479">Metal-binding</keyword>
<evidence type="ECO:0000256" key="3">
    <source>
        <dbReference type="ARBA" id="ARBA00023004"/>
    </source>
</evidence>
<evidence type="ECO:0000256" key="5">
    <source>
        <dbReference type="SAM" id="SignalP"/>
    </source>
</evidence>
<dbReference type="Pfam" id="PF06537">
    <property type="entry name" value="DHOR"/>
    <property type="match status" value="1"/>
</dbReference>
<organism evidence="7 8">
    <name type="scientific">Alloprevotella rava</name>
    <dbReference type="NCBI Taxonomy" id="671218"/>
    <lineage>
        <taxon>Bacteria</taxon>
        <taxon>Pseudomonadati</taxon>
        <taxon>Bacteroidota</taxon>
        <taxon>Bacteroidia</taxon>
        <taxon>Bacteroidales</taxon>
        <taxon>Prevotellaceae</taxon>
        <taxon>Alloprevotella</taxon>
    </lineage>
</organism>
<protein>
    <submittedName>
        <fullName evidence="7">CxxC motif-containing protein (DUF1111 family)</fullName>
    </submittedName>
</protein>
<dbReference type="PROSITE" id="PS51007">
    <property type="entry name" value="CYTC"/>
    <property type="match status" value="1"/>
</dbReference>